<gene>
    <name evidence="1" type="ordered locus">Mpal_0890</name>
</gene>
<dbReference type="KEGG" id="mpl:Mpal_0890"/>
<dbReference type="EMBL" id="CP001338">
    <property type="protein sequence ID" value="ACL16248.1"/>
    <property type="molecule type" value="Genomic_DNA"/>
</dbReference>
<dbReference type="HOGENOM" id="CLU_191148_0_0_2"/>
<name>B8GGJ3_METPE</name>
<sequence>MTDTRKTGSELTCVPLQESDRRRFTVRMSPGGRKISEEIKWNERGFVPSFAVTDKILMVAARRVYTIPGVSDR</sequence>
<keyword evidence="2" id="KW-1185">Reference proteome</keyword>
<evidence type="ECO:0000313" key="1">
    <source>
        <dbReference type="EMBL" id="ACL16248.1"/>
    </source>
</evidence>
<dbReference type="eggNOG" id="arCOG12988">
    <property type="taxonomic scope" value="Archaea"/>
</dbReference>
<dbReference type="Proteomes" id="UP000002457">
    <property type="component" value="Chromosome"/>
</dbReference>
<dbReference type="AlphaFoldDB" id="B8GGJ3"/>
<protein>
    <submittedName>
        <fullName evidence="1">Uncharacterized protein</fullName>
    </submittedName>
</protein>
<reference evidence="1 2" key="1">
    <citation type="journal article" date="2015" name="Genome Announc.">
        <title>Complete Genome Sequence of Methanosphaerula palustris E1-9CT, a Hydrogenotrophic Methanogen Isolated from a Minerotrophic Fen Peatland.</title>
        <authorList>
            <person name="Cadillo-Quiroz H."/>
            <person name="Browne P."/>
            <person name="Kyrpides N."/>
            <person name="Woyke T."/>
            <person name="Goodwin L."/>
            <person name="Detter C."/>
            <person name="Yavitt J.B."/>
            <person name="Zinder S.H."/>
        </authorList>
    </citation>
    <scope>NUCLEOTIDE SEQUENCE [LARGE SCALE GENOMIC DNA]</scope>
    <source>
        <strain evidence="2">ATCC BAA-1556 / DSM 19958 / E1-9c</strain>
    </source>
</reference>
<proteinExistence type="predicted"/>
<organism evidence="1 2">
    <name type="scientific">Methanosphaerula palustris (strain ATCC BAA-1556 / DSM 19958 / E1-9c)</name>
    <dbReference type="NCBI Taxonomy" id="521011"/>
    <lineage>
        <taxon>Archaea</taxon>
        <taxon>Methanobacteriati</taxon>
        <taxon>Methanobacteriota</taxon>
        <taxon>Stenosarchaea group</taxon>
        <taxon>Methanomicrobia</taxon>
        <taxon>Methanomicrobiales</taxon>
        <taxon>Methanoregulaceae</taxon>
        <taxon>Methanosphaerula</taxon>
    </lineage>
</organism>
<evidence type="ECO:0000313" key="2">
    <source>
        <dbReference type="Proteomes" id="UP000002457"/>
    </source>
</evidence>
<accession>B8GGJ3</accession>